<proteinExistence type="predicted"/>
<organism evidence="1">
    <name type="scientific">viral metagenome</name>
    <dbReference type="NCBI Taxonomy" id="1070528"/>
    <lineage>
        <taxon>unclassified sequences</taxon>
        <taxon>metagenomes</taxon>
        <taxon>organismal metagenomes</taxon>
    </lineage>
</organism>
<reference evidence="1" key="1">
    <citation type="journal article" date="2020" name="Nature">
        <title>Giant virus diversity and host interactions through global metagenomics.</title>
        <authorList>
            <person name="Schulz F."/>
            <person name="Roux S."/>
            <person name="Paez-Espino D."/>
            <person name="Jungbluth S."/>
            <person name="Walsh D.A."/>
            <person name="Denef V.J."/>
            <person name="McMahon K.D."/>
            <person name="Konstantinidis K.T."/>
            <person name="Eloe-Fadrosh E.A."/>
            <person name="Kyrpides N.C."/>
            <person name="Woyke T."/>
        </authorList>
    </citation>
    <scope>NUCLEOTIDE SEQUENCE</scope>
    <source>
        <strain evidence="1">GVMAG-M-3300017989-17</strain>
    </source>
</reference>
<protein>
    <submittedName>
        <fullName evidence="1">Uncharacterized protein</fullName>
    </submittedName>
</protein>
<accession>A0A6C0BMZ1</accession>
<sequence length="42" mass="5040">MKLKFFFLGCSIFFFDQLDGIFRNFEKSFFWKFISGCSLPLS</sequence>
<evidence type="ECO:0000313" key="1">
    <source>
        <dbReference type="EMBL" id="QHS93382.1"/>
    </source>
</evidence>
<name>A0A6C0BMZ1_9ZZZZ</name>
<dbReference type="EMBL" id="MN739203">
    <property type="protein sequence ID" value="QHS93382.1"/>
    <property type="molecule type" value="Genomic_DNA"/>
</dbReference>
<dbReference type="AlphaFoldDB" id="A0A6C0BMZ1"/>